<name>A0A919E4Y9_9PROT</name>
<gene>
    <name evidence="1" type="ORF">GCM10017044_05500</name>
</gene>
<dbReference type="Proteomes" id="UP000630923">
    <property type="component" value="Unassembled WGS sequence"/>
</dbReference>
<accession>A0A919E4Y9</accession>
<reference evidence="1" key="1">
    <citation type="journal article" date="2014" name="Int. J. Syst. Evol. Microbiol.">
        <title>Complete genome sequence of Corynebacterium casei LMG S-19264T (=DSM 44701T), isolated from a smear-ripened cheese.</title>
        <authorList>
            <consortium name="US DOE Joint Genome Institute (JGI-PGF)"/>
            <person name="Walter F."/>
            <person name="Albersmeier A."/>
            <person name="Kalinowski J."/>
            <person name="Ruckert C."/>
        </authorList>
    </citation>
    <scope>NUCLEOTIDE SEQUENCE</scope>
    <source>
        <strain evidence="1">KCTC 42590</strain>
    </source>
</reference>
<organism evidence="1 2">
    <name type="scientific">Kordiimonas sediminis</name>
    <dbReference type="NCBI Taxonomy" id="1735581"/>
    <lineage>
        <taxon>Bacteria</taxon>
        <taxon>Pseudomonadati</taxon>
        <taxon>Pseudomonadota</taxon>
        <taxon>Alphaproteobacteria</taxon>
        <taxon>Kordiimonadales</taxon>
        <taxon>Kordiimonadaceae</taxon>
        <taxon>Kordiimonas</taxon>
    </lineage>
</organism>
<sequence length="157" mass="17739">MSTWGIENYVENRIPVFKNIVELEAPAFLLENSPLLSLDESENTYLVSLLATDQHILNENYLPFWGRLRVLGKSVTLSNEDSPVSFQIFREGHYTNKDIAPVIINEQTVMPGEALYLTKGVHTARSTLADQHLRLLWGENLSTPIQPAPDGPIFTKF</sequence>
<reference evidence="1" key="2">
    <citation type="submission" date="2020-09" db="EMBL/GenBank/DDBJ databases">
        <authorList>
            <person name="Sun Q."/>
            <person name="Kim S."/>
        </authorList>
    </citation>
    <scope>NUCLEOTIDE SEQUENCE</scope>
    <source>
        <strain evidence="1">KCTC 42590</strain>
    </source>
</reference>
<evidence type="ECO:0000313" key="2">
    <source>
        <dbReference type="Proteomes" id="UP000630923"/>
    </source>
</evidence>
<dbReference type="AlphaFoldDB" id="A0A919E4Y9"/>
<proteinExistence type="predicted"/>
<protein>
    <submittedName>
        <fullName evidence="1">Uncharacterized protein</fullName>
    </submittedName>
</protein>
<comment type="caution">
    <text evidence="1">The sequence shown here is derived from an EMBL/GenBank/DDBJ whole genome shotgun (WGS) entry which is preliminary data.</text>
</comment>
<evidence type="ECO:0000313" key="1">
    <source>
        <dbReference type="EMBL" id="GHF14308.1"/>
    </source>
</evidence>
<keyword evidence="2" id="KW-1185">Reference proteome</keyword>
<dbReference type="EMBL" id="BNCI01000001">
    <property type="protein sequence ID" value="GHF14308.1"/>
    <property type="molecule type" value="Genomic_DNA"/>
</dbReference>